<sequence>MAAALDGGAFLSAFLQVMFDRIVALGAVLDDAENKETRNQAVKEWLEELHETVYEAAVYEDDDLLDQINTEAPRVKVETEYQSLSSTGQVSSTVFTAYDSDKFLEGIMPKIKNIVVRLDKFIKQIGQLGLRNGESKIKSYQTLSTSLVDETTLYGRDVDKYEIIQILLSEDAKLQRGLTDKKFLFVLNDAWNRQYSDCTMVLLEGTLQVIVGRSQSLEVLKLKEGKKLD</sequence>
<protein>
    <recommendedName>
        <fullName evidence="4">Disease resistance N-terminal domain-containing protein</fullName>
    </recommendedName>
</protein>
<feature type="domain" description="Disease resistance N-terminal" evidence="4">
    <location>
        <begin position="24"/>
        <end position="78"/>
    </location>
</feature>
<accession>A0ABD2YU81</accession>
<comment type="caution">
    <text evidence="5">The sequence shown here is derived from an EMBL/GenBank/DDBJ whole genome shotgun (WGS) entry which is preliminary data.</text>
</comment>
<name>A0ABD2YU81_9GENT</name>
<dbReference type="Gene3D" id="1.20.5.4130">
    <property type="match status" value="1"/>
</dbReference>
<gene>
    <name evidence="5" type="ORF">ACH5RR_028773</name>
</gene>
<dbReference type="EMBL" id="JBJUIK010000012">
    <property type="protein sequence ID" value="KAL3509372.1"/>
    <property type="molecule type" value="Genomic_DNA"/>
</dbReference>
<reference evidence="5 6" key="1">
    <citation type="submission" date="2024-11" db="EMBL/GenBank/DDBJ databases">
        <title>A near-complete genome assembly of Cinchona calisaya.</title>
        <authorList>
            <person name="Lian D.C."/>
            <person name="Zhao X.W."/>
            <person name="Wei L."/>
        </authorList>
    </citation>
    <scope>NUCLEOTIDE SEQUENCE [LARGE SCALE GENOMIC DNA]</scope>
    <source>
        <tissue evidence="5">Nenye</tissue>
    </source>
</reference>
<evidence type="ECO:0000313" key="6">
    <source>
        <dbReference type="Proteomes" id="UP001630127"/>
    </source>
</evidence>
<proteinExistence type="predicted"/>
<dbReference type="GO" id="GO:0000166">
    <property type="term" value="F:nucleotide binding"/>
    <property type="evidence" value="ECO:0007669"/>
    <property type="project" value="UniProtKB-KW"/>
</dbReference>
<dbReference type="InterPro" id="IPR041118">
    <property type="entry name" value="Rx_N"/>
</dbReference>
<dbReference type="Proteomes" id="UP001630127">
    <property type="component" value="Unassembled WGS sequence"/>
</dbReference>
<keyword evidence="1" id="KW-0677">Repeat</keyword>
<evidence type="ECO:0000256" key="3">
    <source>
        <dbReference type="ARBA" id="ARBA00022821"/>
    </source>
</evidence>
<evidence type="ECO:0000256" key="1">
    <source>
        <dbReference type="ARBA" id="ARBA00022737"/>
    </source>
</evidence>
<organism evidence="5 6">
    <name type="scientific">Cinchona calisaya</name>
    <dbReference type="NCBI Taxonomy" id="153742"/>
    <lineage>
        <taxon>Eukaryota</taxon>
        <taxon>Viridiplantae</taxon>
        <taxon>Streptophyta</taxon>
        <taxon>Embryophyta</taxon>
        <taxon>Tracheophyta</taxon>
        <taxon>Spermatophyta</taxon>
        <taxon>Magnoliopsida</taxon>
        <taxon>eudicotyledons</taxon>
        <taxon>Gunneridae</taxon>
        <taxon>Pentapetalae</taxon>
        <taxon>asterids</taxon>
        <taxon>lamiids</taxon>
        <taxon>Gentianales</taxon>
        <taxon>Rubiaceae</taxon>
        <taxon>Cinchonoideae</taxon>
        <taxon>Cinchoneae</taxon>
        <taxon>Cinchona</taxon>
    </lineage>
</organism>
<keyword evidence="2" id="KW-0547">Nucleotide-binding</keyword>
<keyword evidence="6" id="KW-1185">Reference proteome</keyword>
<keyword evidence="3" id="KW-0611">Plant defense</keyword>
<evidence type="ECO:0000259" key="4">
    <source>
        <dbReference type="Pfam" id="PF18052"/>
    </source>
</evidence>
<evidence type="ECO:0000313" key="5">
    <source>
        <dbReference type="EMBL" id="KAL3509372.1"/>
    </source>
</evidence>
<evidence type="ECO:0000256" key="2">
    <source>
        <dbReference type="ARBA" id="ARBA00022741"/>
    </source>
</evidence>
<dbReference type="AlphaFoldDB" id="A0ABD2YU81"/>
<dbReference type="Pfam" id="PF18052">
    <property type="entry name" value="Rx_N"/>
    <property type="match status" value="1"/>
</dbReference>
<dbReference type="GO" id="GO:0006952">
    <property type="term" value="P:defense response"/>
    <property type="evidence" value="ECO:0007669"/>
    <property type="project" value="UniProtKB-KW"/>
</dbReference>